<organism evidence="2 3">
    <name type="scientific">Magnetospirillum moscoviense</name>
    <dbReference type="NCBI Taxonomy" id="1437059"/>
    <lineage>
        <taxon>Bacteria</taxon>
        <taxon>Pseudomonadati</taxon>
        <taxon>Pseudomonadota</taxon>
        <taxon>Alphaproteobacteria</taxon>
        <taxon>Rhodospirillales</taxon>
        <taxon>Rhodospirillaceae</taxon>
        <taxon>Magnetospirillum</taxon>
    </lineage>
</organism>
<feature type="domain" description="N-acetyltransferase" evidence="1">
    <location>
        <begin position="13"/>
        <end position="167"/>
    </location>
</feature>
<accession>A0A178MMS0</accession>
<protein>
    <submittedName>
        <fullName evidence="2">GCN5 family acetyltransferase</fullName>
    </submittedName>
</protein>
<evidence type="ECO:0000313" key="2">
    <source>
        <dbReference type="EMBL" id="OAN49843.1"/>
    </source>
</evidence>
<dbReference type="EMBL" id="LWQU01000143">
    <property type="protein sequence ID" value="OAN49843.1"/>
    <property type="molecule type" value="Genomic_DNA"/>
</dbReference>
<dbReference type="InterPro" id="IPR000182">
    <property type="entry name" value="GNAT_dom"/>
</dbReference>
<evidence type="ECO:0000313" key="3">
    <source>
        <dbReference type="Proteomes" id="UP000078543"/>
    </source>
</evidence>
<reference evidence="2 3" key="1">
    <citation type="submission" date="2016-04" db="EMBL/GenBank/DDBJ databases">
        <title>Draft genome sequence of freshwater magnetotactic bacteria Magnetospirillum marisnigri SP-1 and Magnetospirillum moscoviense BB-1.</title>
        <authorList>
            <person name="Koziaeva V."/>
            <person name="Dziuba M.V."/>
            <person name="Ivanov T.M."/>
            <person name="Kuznetsov B."/>
            <person name="Grouzdev D.S."/>
        </authorList>
    </citation>
    <scope>NUCLEOTIDE SEQUENCE [LARGE SCALE GENOMIC DNA]</scope>
    <source>
        <strain evidence="2 3">BB-1</strain>
    </source>
</reference>
<dbReference type="SUPFAM" id="SSF55729">
    <property type="entry name" value="Acyl-CoA N-acyltransferases (Nat)"/>
    <property type="match status" value="1"/>
</dbReference>
<dbReference type="AlphaFoldDB" id="A0A178MMS0"/>
<name>A0A178MMS0_9PROT</name>
<gene>
    <name evidence="2" type="ORF">A6A05_13050</name>
</gene>
<comment type="caution">
    <text evidence="2">The sequence shown here is derived from an EMBL/GenBank/DDBJ whole genome shotgun (WGS) entry which is preliminary data.</text>
</comment>
<dbReference type="Proteomes" id="UP000078543">
    <property type="component" value="Unassembled WGS sequence"/>
</dbReference>
<sequence>MSTGQCRAGDRTYVIRLARPEDLPQVVALDVEITGIEKPEYWNDIFGRYSCSGDETNPRASKTRLNRFFLCAADGDKVLGFIIGEIRAWEFGSPPCGWVFAIGVDQEARGMRVAEMLFQAVCDRFRKAGVTKVRTMLARDDTLVMSFFRSQGLMAGPFIQLETDLAP</sequence>
<dbReference type="STRING" id="1437059.A6A05_13050"/>
<evidence type="ECO:0000259" key="1">
    <source>
        <dbReference type="PROSITE" id="PS51186"/>
    </source>
</evidence>
<proteinExistence type="predicted"/>
<dbReference type="RefSeq" id="WP_068501182.1">
    <property type="nucleotide sequence ID" value="NZ_LWQU01000143.1"/>
</dbReference>
<dbReference type="CDD" id="cd04301">
    <property type="entry name" value="NAT_SF"/>
    <property type="match status" value="1"/>
</dbReference>
<dbReference type="InterPro" id="IPR016181">
    <property type="entry name" value="Acyl_CoA_acyltransferase"/>
</dbReference>
<dbReference type="PROSITE" id="PS51186">
    <property type="entry name" value="GNAT"/>
    <property type="match status" value="1"/>
</dbReference>
<dbReference type="OrthoDB" id="9788850at2"/>
<dbReference type="Pfam" id="PF00583">
    <property type="entry name" value="Acetyltransf_1"/>
    <property type="match status" value="1"/>
</dbReference>
<keyword evidence="3" id="KW-1185">Reference proteome</keyword>
<keyword evidence="2" id="KW-0808">Transferase</keyword>
<dbReference type="GO" id="GO:0016747">
    <property type="term" value="F:acyltransferase activity, transferring groups other than amino-acyl groups"/>
    <property type="evidence" value="ECO:0007669"/>
    <property type="project" value="InterPro"/>
</dbReference>
<dbReference type="Gene3D" id="3.40.630.30">
    <property type="match status" value="1"/>
</dbReference>